<dbReference type="Proteomes" id="UP001219759">
    <property type="component" value="Segment"/>
</dbReference>
<organism evidence="1 2">
    <name type="scientific">Microbacterium phage Caron</name>
    <dbReference type="NCBI Taxonomy" id="3028494"/>
    <lineage>
        <taxon>Viruses</taxon>
        <taxon>Duplodnaviria</taxon>
        <taxon>Heunggongvirae</taxon>
        <taxon>Uroviricota</taxon>
        <taxon>Caudoviricetes</taxon>
        <taxon>Casidaviridae</taxon>
        <taxon>Barnstormervirus</taxon>
        <taxon>Barnstormervirus caron</taxon>
    </lineage>
</organism>
<sequence length="30" mass="3400">MSPDPFLDYLIDLAAEQAAAAHREDLELRQ</sequence>
<evidence type="ECO:0000313" key="1">
    <source>
        <dbReference type="EMBL" id="WDS52083.1"/>
    </source>
</evidence>
<protein>
    <submittedName>
        <fullName evidence="1">Uncharacterized protein</fullName>
    </submittedName>
</protein>
<name>A0AAE9ZK27_9CAUD</name>
<dbReference type="EMBL" id="OQ190481">
    <property type="protein sequence ID" value="WDS52083.1"/>
    <property type="molecule type" value="Genomic_DNA"/>
</dbReference>
<accession>A0AAE9ZK27</accession>
<proteinExistence type="predicted"/>
<keyword evidence="2" id="KW-1185">Reference proteome</keyword>
<reference evidence="2" key="1">
    <citation type="submission" date="2023-01" db="EMBL/GenBank/DDBJ databases">
        <authorList>
            <person name="Bendele M."/>
            <person name="Baldwin A.R."/>
            <person name="Chauncey H.A."/>
            <person name="Connelly K.A."/>
            <person name="Daniel I."/>
            <person name="Fitzgerald E.B."/>
            <person name="McKinney B.E."/>
            <person name="Murray D.M."/>
            <person name="Parshall S."/>
            <person name="Stokes L.T."/>
            <person name="Tanaka K.N."/>
            <person name="Vinson E.C."/>
            <person name="Klevikis C."/>
            <person name="Temple L."/>
            <person name="Utz L."/>
            <person name="Rinehart C.A."/>
            <person name="Garlena R.A."/>
            <person name="Russell D.A."/>
            <person name="Jacobs-Sera D."/>
            <person name="Hatfull G.F."/>
        </authorList>
    </citation>
    <scope>NUCLEOTIDE SEQUENCE [LARGE SCALE GENOMIC DNA]</scope>
</reference>
<evidence type="ECO:0000313" key="2">
    <source>
        <dbReference type="Proteomes" id="UP001219759"/>
    </source>
</evidence>
<gene>
    <name evidence="1" type="primary">57</name>
    <name evidence="1" type="ORF">SEA_CARON_57</name>
</gene>